<evidence type="ECO:0000313" key="1">
    <source>
        <dbReference type="EMBL" id="GAI25249.1"/>
    </source>
</evidence>
<name>X1P2W4_9ZZZZ</name>
<protein>
    <submittedName>
        <fullName evidence="1">Uncharacterized protein</fullName>
    </submittedName>
</protein>
<sequence>MVIISMFVSISRGTLQGIQNFFHLSLNLIIDAILRLVIGIL</sequence>
<organism evidence="1">
    <name type="scientific">marine sediment metagenome</name>
    <dbReference type="NCBI Taxonomy" id="412755"/>
    <lineage>
        <taxon>unclassified sequences</taxon>
        <taxon>metagenomes</taxon>
        <taxon>ecological metagenomes</taxon>
    </lineage>
</organism>
<dbReference type="EMBL" id="BARV01014963">
    <property type="protein sequence ID" value="GAI25249.1"/>
    <property type="molecule type" value="Genomic_DNA"/>
</dbReference>
<dbReference type="AlphaFoldDB" id="X1P2W4"/>
<gene>
    <name evidence="1" type="ORF">S06H3_25944</name>
</gene>
<feature type="non-terminal residue" evidence="1">
    <location>
        <position position="41"/>
    </location>
</feature>
<proteinExistence type="predicted"/>
<reference evidence="1" key="1">
    <citation type="journal article" date="2014" name="Front. Microbiol.">
        <title>High frequency of phylogenetically diverse reductive dehalogenase-homologous genes in deep subseafloor sedimentary metagenomes.</title>
        <authorList>
            <person name="Kawai M."/>
            <person name="Futagami T."/>
            <person name="Toyoda A."/>
            <person name="Takaki Y."/>
            <person name="Nishi S."/>
            <person name="Hori S."/>
            <person name="Arai W."/>
            <person name="Tsubouchi T."/>
            <person name="Morono Y."/>
            <person name="Uchiyama I."/>
            <person name="Ito T."/>
            <person name="Fujiyama A."/>
            <person name="Inagaki F."/>
            <person name="Takami H."/>
        </authorList>
    </citation>
    <scope>NUCLEOTIDE SEQUENCE</scope>
    <source>
        <strain evidence="1">Expedition CK06-06</strain>
    </source>
</reference>
<comment type="caution">
    <text evidence="1">The sequence shown here is derived from an EMBL/GenBank/DDBJ whole genome shotgun (WGS) entry which is preliminary data.</text>
</comment>
<accession>X1P2W4</accession>